<evidence type="ECO:0000256" key="1">
    <source>
        <dbReference type="ARBA" id="ARBA00004613"/>
    </source>
</evidence>
<evidence type="ECO:0000313" key="7">
    <source>
        <dbReference type="Proteomes" id="UP000236370"/>
    </source>
</evidence>
<comment type="similarity">
    <text evidence="2">Belongs to the type-B carboxylesterase/lipase family.</text>
</comment>
<dbReference type="InterPro" id="IPR029058">
    <property type="entry name" value="AB_hydrolase_fold"/>
</dbReference>
<evidence type="ECO:0000313" key="6">
    <source>
        <dbReference type="EMBL" id="PNI77983.1"/>
    </source>
</evidence>
<dbReference type="PANTHER" id="PTHR43918">
    <property type="entry name" value="ACETYLCHOLINESTERASE"/>
    <property type="match status" value="1"/>
</dbReference>
<reference evidence="6 7" key="1">
    <citation type="submission" date="2017-12" db="EMBL/GenBank/DDBJ databases">
        <title>High-resolution comparative analysis of great ape genomes.</title>
        <authorList>
            <person name="Pollen A."/>
            <person name="Hastie A."/>
            <person name="Hormozdiari F."/>
            <person name="Dougherty M."/>
            <person name="Liu R."/>
            <person name="Chaisson M."/>
            <person name="Hoppe E."/>
            <person name="Hill C."/>
            <person name="Pang A."/>
            <person name="Hillier L."/>
            <person name="Baker C."/>
            <person name="Armstrong J."/>
            <person name="Shendure J."/>
            <person name="Paten B."/>
            <person name="Wilson R."/>
            <person name="Chao H."/>
            <person name="Schneider V."/>
            <person name="Ventura M."/>
            <person name="Kronenberg Z."/>
            <person name="Murali S."/>
            <person name="Gordon D."/>
            <person name="Cantsilieris S."/>
            <person name="Munson K."/>
            <person name="Nelson B."/>
            <person name="Raja A."/>
            <person name="Underwood J."/>
            <person name="Diekhans M."/>
            <person name="Fiddes I."/>
            <person name="Haussler D."/>
            <person name="Eichler E."/>
        </authorList>
    </citation>
    <scope>NUCLEOTIDE SEQUENCE [LARGE SCALE GENOMIC DNA]</scope>
    <source>
        <strain evidence="6">Yerkes chimp pedigree #C0471</strain>
    </source>
</reference>
<dbReference type="AlphaFoldDB" id="A0A2J8P1T1"/>
<gene>
    <name evidence="6" type="ORF">CK820_G0006158</name>
</gene>
<organism evidence="6 7">
    <name type="scientific">Pan troglodytes</name>
    <name type="common">Chimpanzee</name>
    <dbReference type="NCBI Taxonomy" id="9598"/>
    <lineage>
        <taxon>Eukaryota</taxon>
        <taxon>Metazoa</taxon>
        <taxon>Chordata</taxon>
        <taxon>Craniata</taxon>
        <taxon>Vertebrata</taxon>
        <taxon>Euteleostomi</taxon>
        <taxon>Mammalia</taxon>
        <taxon>Eutheria</taxon>
        <taxon>Euarchontoglires</taxon>
        <taxon>Primates</taxon>
        <taxon>Haplorrhini</taxon>
        <taxon>Catarrhini</taxon>
        <taxon>Hominidae</taxon>
        <taxon>Pan</taxon>
    </lineage>
</organism>
<sequence>AVQFTGWSSSCILHFPEVLHDFHSLQTLPSLLPRIGNPNETQNNSTRWPVFKSTEQKYLTLNTESTRIMTKLRAQQCRFWTLFFPKVLEMTGNIDEAEWEWKAGFHRWNNYMMDWKNQFNDYASKKESCVGL</sequence>
<name>A0A2J8P1T1_PANTR</name>
<comment type="caution">
    <text evidence="6">The sequence shown here is derived from an EMBL/GenBank/DDBJ whole genome shotgun (WGS) entry which is preliminary data.</text>
</comment>
<keyword evidence="3" id="KW-0964">Secreted</keyword>
<evidence type="ECO:0000256" key="4">
    <source>
        <dbReference type="ARBA" id="ARBA00023180"/>
    </source>
</evidence>
<keyword evidence="4" id="KW-0325">Glycoprotein</keyword>
<evidence type="ECO:0000259" key="5">
    <source>
        <dbReference type="Pfam" id="PF08674"/>
    </source>
</evidence>
<feature type="non-terminal residue" evidence="6">
    <location>
        <position position="1"/>
    </location>
</feature>
<dbReference type="Gene3D" id="3.40.50.1820">
    <property type="entry name" value="alpha/beta hydrolase"/>
    <property type="match status" value="1"/>
</dbReference>
<dbReference type="Proteomes" id="UP000236370">
    <property type="component" value="Unassembled WGS sequence"/>
</dbReference>
<evidence type="ECO:0000256" key="3">
    <source>
        <dbReference type="ARBA" id="ARBA00022525"/>
    </source>
</evidence>
<evidence type="ECO:0000256" key="2">
    <source>
        <dbReference type="ARBA" id="ARBA00005964"/>
    </source>
</evidence>
<accession>A0A2J8P1T1</accession>
<dbReference type="InterPro" id="IPR014788">
    <property type="entry name" value="AChE_tetra"/>
</dbReference>
<proteinExistence type="inferred from homology"/>
<dbReference type="Pfam" id="PF08674">
    <property type="entry name" value="AChE_tetra"/>
    <property type="match status" value="1"/>
</dbReference>
<dbReference type="SUPFAM" id="SSF53474">
    <property type="entry name" value="alpha/beta-Hydrolases"/>
    <property type="match status" value="1"/>
</dbReference>
<dbReference type="ESTHER" id="pantr-BCHE">
    <property type="family name" value="BCHE"/>
</dbReference>
<feature type="domain" description="Acetylcholinesterase tetramerisation" evidence="5">
    <location>
        <begin position="95"/>
        <end position="129"/>
    </location>
</feature>
<dbReference type="GO" id="GO:0005576">
    <property type="term" value="C:extracellular region"/>
    <property type="evidence" value="ECO:0007669"/>
    <property type="project" value="UniProtKB-SubCell"/>
</dbReference>
<protein>
    <submittedName>
        <fullName evidence="6">BCHE isoform 4</fullName>
    </submittedName>
</protein>
<comment type="subcellular location">
    <subcellularLocation>
        <location evidence="1">Secreted</location>
    </subcellularLocation>
</comment>
<dbReference type="InterPro" id="IPR050654">
    <property type="entry name" value="AChE-related_enzymes"/>
</dbReference>
<dbReference type="PANTHER" id="PTHR43918:SF5">
    <property type="entry name" value="CHOLINESTERASE"/>
    <property type="match status" value="1"/>
</dbReference>
<dbReference type="EMBL" id="NBAG03000220">
    <property type="protein sequence ID" value="PNI77983.1"/>
    <property type="molecule type" value="Genomic_DNA"/>
</dbReference>